<evidence type="ECO:0000256" key="6">
    <source>
        <dbReference type="PROSITE-ProRule" id="PRU00433"/>
    </source>
</evidence>
<dbReference type="InterPro" id="IPR009056">
    <property type="entry name" value="Cyt_c-like_dom"/>
</dbReference>
<dbReference type="RefSeq" id="WP_275229122.1">
    <property type="nucleotide sequence ID" value="NZ_JARESE010000050.1"/>
</dbReference>
<evidence type="ECO:0000259" key="9">
    <source>
        <dbReference type="PROSITE" id="PS51007"/>
    </source>
</evidence>
<evidence type="ECO:0000256" key="5">
    <source>
        <dbReference type="ARBA" id="ARBA00023004"/>
    </source>
</evidence>
<dbReference type="PRINTS" id="PR00604">
    <property type="entry name" value="CYTCHRMECIAB"/>
</dbReference>
<feature type="domain" description="Cytochrome c" evidence="9">
    <location>
        <begin position="41"/>
        <end position="151"/>
    </location>
</feature>
<name>A0ABT5WSK5_9SPHN</name>
<dbReference type="PROSITE" id="PS51257">
    <property type="entry name" value="PROKAR_LIPOPROTEIN"/>
    <property type="match status" value="1"/>
</dbReference>
<organism evidence="10 11">
    <name type="scientific">Novosphingobium album</name>
    <name type="common">ex Liu et al. 2023</name>
    <dbReference type="NCBI Taxonomy" id="3031130"/>
    <lineage>
        <taxon>Bacteria</taxon>
        <taxon>Pseudomonadati</taxon>
        <taxon>Pseudomonadota</taxon>
        <taxon>Alphaproteobacteria</taxon>
        <taxon>Sphingomonadales</taxon>
        <taxon>Sphingomonadaceae</taxon>
        <taxon>Novosphingobium</taxon>
    </lineage>
</organism>
<dbReference type="Proteomes" id="UP001216253">
    <property type="component" value="Unassembled WGS sequence"/>
</dbReference>
<dbReference type="InterPro" id="IPR036909">
    <property type="entry name" value="Cyt_c-like_dom_sf"/>
</dbReference>
<dbReference type="PANTHER" id="PTHR11961">
    <property type="entry name" value="CYTOCHROME C"/>
    <property type="match status" value="1"/>
</dbReference>
<proteinExistence type="predicted"/>
<dbReference type="Pfam" id="PF00034">
    <property type="entry name" value="Cytochrom_C"/>
    <property type="match status" value="1"/>
</dbReference>
<keyword evidence="8" id="KW-0732">Signal</keyword>
<evidence type="ECO:0000256" key="2">
    <source>
        <dbReference type="ARBA" id="ARBA00022617"/>
    </source>
</evidence>
<protein>
    <submittedName>
        <fullName evidence="10">C-type cytochrome</fullName>
    </submittedName>
</protein>
<dbReference type="EMBL" id="JARESE010000050">
    <property type="protein sequence ID" value="MDE8653017.1"/>
    <property type="molecule type" value="Genomic_DNA"/>
</dbReference>
<reference evidence="10 11" key="1">
    <citation type="submission" date="2023-03" db="EMBL/GenBank/DDBJ databases">
        <title>NovoSphingobium album sp. nov. isolated from polycyclic aromatic hydrocarbons- and heavy-metal polluted soil.</title>
        <authorList>
            <person name="Liu Z."/>
            <person name="Wang K."/>
        </authorList>
    </citation>
    <scope>NUCLEOTIDE SEQUENCE [LARGE SCALE GENOMIC DNA]</scope>
    <source>
        <strain evidence="10 11">H3SJ31-1</strain>
    </source>
</reference>
<gene>
    <name evidence="10" type="ORF">PYV00_15020</name>
</gene>
<comment type="caution">
    <text evidence="10">The sequence shown here is derived from an EMBL/GenBank/DDBJ whole genome shotgun (WGS) entry which is preliminary data.</text>
</comment>
<keyword evidence="1" id="KW-0813">Transport</keyword>
<sequence>MTVSRFLAAATPLALLCACSGNAGESPAAAASESADPVPGPAPAAGEATAAPSQAAGPPAAFFQCASCHSVEPGRNGIGPTLFGIVGSKAGEVPGYAFSEPLARSGIVWDRATLDQWLQGPMKMVPGTKMVISVPNPEARKAVIDYLETLK</sequence>
<evidence type="ECO:0000313" key="10">
    <source>
        <dbReference type="EMBL" id="MDE8653017.1"/>
    </source>
</evidence>
<keyword evidence="3 6" id="KW-0479">Metal-binding</keyword>
<keyword evidence="4" id="KW-0249">Electron transport</keyword>
<feature type="signal peptide" evidence="8">
    <location>
        <begin position="1"/>
        <end position="23"/>
    </location>
</feature>
<evidence type="ECO:0000313" key="11">
    <source>
        <dbReference type="Proteomes" id="UP001216253"/>
    </source>
</evidence>
<keyword evidence="5 6" id="KW-0408">Iron</keyword>
<evidence type="ECO:0000256" key="8">
    <source>
        <dbReference type="SAM" id="SignalP"/>
    </source>
</evidence>
<feature type="chain" id="PRO_5047452301" evidence="8">
    <location>
        <begin position="24"/>
        <end position="151"/>
    </location>
</feature>
<dbReference type="SUPFAM" id="SSF46626">
    <property type="entry name" value="Cytochrome c"/>
    <property type="match status" value="1"/>
</dbReference>
<evidence type="ECO:0000256" key="7">
    <source>
        <dbReference type="SAM" id="MobiDB-lite"/>
    </source>
</evidence>
<keyword evidence="2 6" id="KW-0349">Heme</keyword>
<keyword evidence="11" id="KW-1185">Reference proteome</keyword>
<dbReference type="PROSITE" id="PS51007">
    <property type="entry name" value="CYTC"/>
    <property type="match status" value="1"/>
</dbReference>
<evidence type="ECO:0000256" key="4">
    <source>
        <dbReference type="ARBA" id="ARBA00022982"/>
    </source>
</evidence>
<dbReference type="Gene3D" id="1.10.760.10">
    <property type="entry name" value="Cytochrome c-like domain"/>
    <property type="match status" value="1"/>
</dbReference>
<evidence type="ECO:0000256" key="1">
    <source>
        <dbReference type="ARBA" id="ARBA00022448"/>
    </source>
</evidence>
<evidence type="ECO:0000256" key="3">
    <source>
        <dbReference type="ARBA" id="ARBA00022723"/>
    </source>
</evidence>
<feature type="region of interest" description="Disordered" evidence="7">
    <location>
        <begin position="28"/>
        <end position="58"/>
    </location>
</feature>
<accession>A0ABT5WSK5</accession>
<dbReference type="InterPro" id="IPR002327">
    <property type="entry name" value="Cyt_c_1A/1B"/>
</dbReference>